<organism evidence="1 2">
    <name type="scientific">Debaryomyces hansenii (strain ATCC 36239 / CBS 767 / BCRC 21394 / JCM 1990 / NBRC 0083 / IGC 2968)</name>
    <name type="common">Yeast</name>
    <name type="synonym">Torulaspora hansenii</name>
    <dbReference type="NCBI Taxonomy" id="284592"/>
    <lineage>
        <taxon>Eukaryota</taxon>
        <taxon>Fungi</taxon>
        <taxon>Dikarya</taxon>
        <taxon>Ascomycota</taxon>
        <taxon>Saccharomycotina</taxon>
        <taxon>Pichiomycetes</taxon>
        <taxon>Debaryomycetaceae</taxon>
        <taxon>Debaryomyces</taxon>
    </lineage>
</organism>
<dbReference type="AlphaFoldDB" id="Q6BN40"/>
<evidence type="ECO:0000313" key="2">
    <source>
        <dbReference type="Proteomes" id="UP000000599"/>
    </source>
</evidence>
<dbReference type="KEGG" id="dha:DEHA2F00440g"/>
<dbReference type="InParanoid" id="Q6BN40"/>
<dbReference type="GeneID" id="2903863"/>
<sequence>MLVLVAGFGNGSRIIIDFTFIRYLYDGDTESLREAFLGSTNVVFEIELGYSSDQFNDNVVIVALQDFFSI</sequence>
<keyword evidence="2" id="KW-1185">Reference proteome</keyword>
<dbReference type="RefSeq" id="XP_460380.2">
    <property type="nucleotide sequence ID" value="XM_460380.1"/>
</dbReference>
<protein>
    <submittedName>
        <fullName evidence="1">DEHA2F00440p</fullName>
    </submittedName>
</protein>
<gene>
    <name evidence="1" type="ordered locus">DEHA2F00440g</name>
</gene>
<dbReference type="EMBL" id="CR382138">
    <property type="protein sequence ID" value="CAG88682.2"/>
    <property type="molecule type" value="Genomic_DNA"/>
</dbReference>
<reference evidence="1 2" key="1">
    <citation type="journal article" date="2004" name="Nature">
        <title>Genome evolution in yeasts.</title>
        <authorList>
            <consortium name="Genolevures"/>
            <person name="Dujon B."/>
            <person name="Sherman D."/>
            <person name="Fischer G."/>
            <person name="Durrens P."/>
            <person name="Casaregola S."/>
            <person name="Lafontaine I."/>
            <person name="de Montigny J."/>
            <person name="Marck C."/>
            <person name="Neuveglise C."/>
            <person name="Talla E."/>
            <person name="Goffard N."/>
            <person name="Frangeul L."/>
            <person name="Aigle M."/>
            <person name="Anthouard V."/>
            <person name="Babour A."/>
            <person name="Barbe V."/>
            <person name="Barnay S."/>
            <person name="Blanchin S."/>
            <person name="Beckerich J.M."/>
            <person name="Beyne E."/>
            <person name="Bleykasten C."/>
            <person name="Boisrame A."/>
            <person name="Boyer J."/>
            <person name="Cattolico L."/>
            <person name="Confanioleri F."/>
            <person name="de Daruvar A."/>
            <person name="Despons L."/>
            <person name="Fabre E."/>
            <person name="Fairhead C."/>
            <person name="Ferry-Dumazet H."/>
            <person name="Groppi A."/>
            <person name="Hantraye F."/>
            <person name="Hennequin C."/>
            <person name="Jauniaux N."/>
            <person name="Joyet P."/>
            <person name="Kachouri R."/>
            <person name="Kerrest A."/>
            <person name="Koszul R."/>
            <person name="Lemaire M."/>
            <person name="Lesur I."/>
            <person name="Ma L."/>
            <person name="Muller H."/>
            <person name="Nicaud J.M."/>
            <person name="Nikolski M."/>
            <person name="Oztas S."/>
            <person name="Ozier-Kalogeropoulos O."/>
            <person name="Pellenz S."/>
            <person name="Potier S."/>
            <person name="Richard G.F."/>
            <person name="Straub M.L."/>
            <person name="Suleau A."/>
            <person name="Swennene D."/>
            <person name="Tekaia F."/>
            <person name="Wesolowski-Louvel M."/>
            <person name="Westhof E."/>
            <person name="Wirth B."/>
            <person name="Zeniou-Meyer M."/>
            <person name="Zivanovic I."/>
            <person name="Bolotin-Fukuhara M."/>
            <person name="Thierry A."/>
            <person name="Bouchier C."/>
            <person name="Caudron B."/>
            <person name="Scarpelli C."/>
            <person name="Gaillardin C."/>
            <person name="Weissenbach J."/>
            <person name="Wincker P."/>
            <person name="Souciet J.L."/>
        </authorList>
    </citation>
    <scope>NUCLEOTIDE SEQUENCE [LARGE SCALE GENOMIC DNA]</scope>
    <source>
        <strain evidence="2">ATCC 36239 / CBS 767 / BCRC 21394 / JCM 1990 / NBRC 0083 / IGC 2968</strain>
    </source>
</reference>
<proteinExistence type="predicted"/>
<dbReference type="VEuPathDB" id="FungiDB:DEHA2F00440g"/>
<accession>Q6BN40</accession>
<evidence type="ECO:0000313" key="1">
    <source>
        <dbReference type="EMBL" id="CAG88682.2"/>
    </source>
</evidence>
<name>Q6BN40_DEBHA</name>
<dbReference type="Proteomes" id="UP000000599">
    <property type="component" value="Chromosome F"/>
</dbReference>
<dbReference type="HOGENOM" id="CLU_2757730_0_0_1"/>